<keyword evidence="1" id="KW-1133">Transmembrane helix</keyword>
<dbReference type="RefSeq" id="WP_132027097.1">
    <property type="nucleotide sequence ID" value="NZ_CP068564.1"/>
</dbReference>
<organism evidence="2 3">
    <name type="scientific">Keratinibaculum paraultunense</name>
    <dbReference type="NCBI Taxonomy" id="1278232"/>
    <lineage>
        <taxon>Bacteria</taxon>
        <taxon>Bacillati</taxon>
        <taxon>Bacillota</taxon>
        <taxon>Tissierellia</taxon>
        <taxon>Tissierellales</taxon>
        <taxon>Tepidimicrobiaceae</taxon>
        <taxon>Keratinibaculum</taxon>
    </lineage>
</organism>
<dbReference type="EMBL" id="SMAE01000005">
    <property type="protein sequence ID" value="TCS89585.1"/>
    <property type="molecule type" value="Genomic_DNA"/>
</dbReference>
<name>A0A4V2UU83_9FIRM</name>
<protein>
    <submittedName>
        <fullName evidence="2">YggT family protein</fullName>
    </submittedName>
</protein>
<accession>A0A4V2UU83</accession>
<dbReference type="AlphaFoldDB" id="A0A4V2UU83"/>
<proteinExistence type="predicted"/>
<keyword evidence="3" id="KW-1185">Reference proteome</keyword>
<feature type="transmembrane region" description="Helical" evidence="1">
    <location>
        <begin position="67"/>
        <end position="87"/>
    </location>
</feature>
<dbReference type="GO" id="GO:0016020">
    <property type="term" value="C:membrane"/>
    <property type="evidence" value="ECO:0007669"/>
    <property type="project" value="InterPro"/>
</dbReference>
<sequence length="88" mass="10266">MFTLYRAISILFDIIELLIVIRIIFSFLRIGYYNPIGRFIYEMTEPILAPIRELIYKLGIDTGMFDFSPLIAVLLLRVILSILRAILI</sequence>
<dbReference type="Proteomes" id="UP000294567">
    <property type="component" value="Unassembled WGS sequence"/>
</dbReference>
<keyword evidence="1" id="KW-0812">Transmembrane</keyword>
<evidence type="ECO:0000313" key="3">
    <source>
        <dbReference type="Proteomes" id="UP000294567"/>
    </source>
</evidence>
<reference evidence="2 3" key="1">
    <citation type="submission" date="2019-03" db="EMBL/GenBank/DDBJ databases">
        <title>Genomic Encyclopedia of Type Strains, Phase IV (KMG-IV): sequencing the most valuable type-strain genomes for metagenomic binning, comparative biology and taxonomic classification.</title>
        <authorList>
            <person name="Goeker M."/>
        </authorList>
    </citation>
    <scope>NUCLEOTIDE SEQUENCE [LARGE SCALE GENOMIC DNA]</scope>
    <source>
        <strain evidence="2 3">DSM 26752</strain>
    </source>
</reference>
<dbReference type="InterPro" id="IPR003425">
    <property type="entry name" value="CCB3/YggT"/>
</dbReference>
<dbReference type="OrthoDB" id="283553at2"/>
<gene>
    <name evidence="2" type="ORF">EDD65_10558</name>
</gene>
<evidence type="ECO:0000313" key="2">
    <source>
        <dbReference type="EMBL" id="TCS89585.1"/>
    </source>
</evidence>
<feature type="transmembrane region" description="Helical" evidence="1">
    <location>
        <begin position="7"/>
        <end position="28"/>
    </location>
</feature>
<comment type="caution">
    <text evidence="2">The sequence shown here is derived from an EMBL/GenBank/DDBJ whole genome shotgun (WGS) entry which is preliminary data.</text>
</comment>
<keyword evidence="1" id="KW-0472">Membrane</keyword>
<dbReference type="Pfam" id="PF02325">
    <property type="entry name" value="CCB3_YggT"/>
    <property type="match status" value="1"/>
</dbReference>
<evidence type="ECO:0000256" key="1">
    <source>
        <dbReference type="SAM" id="Phobius"/>
    </source>
</evidence>